<dbReference type="EMBL" id="SNYJ01000009">
    <property type="protein sequence ID" value="TDQ38765.1"/>
    <property type="molecule type" value="Genomic_DNA"/>
</dbReference>
<dbReference type="InterPro" id="IPR001789">
    <property type="entry name" value="Sig_transdc_resp-reg_receiver"/>
</dbReference>
<evidence type="ECO:0000256" key="1">
    <source>
        <dbReference type="ARBA" id="ARBA00004496"/>
    </source>
</evidence>
<dbReference type="Proteomes" id="UP000295632">
    <property type="component" value="Unassembled WGS sequence"/>
</dbReference>
<reference evidence="11 12" key="1">
    <citation type="submission" date="2019-03" db="EMBL/GenBank/DDBJ databases">
        <title>Genomic Encyclopedia of Type Strains, Phase IV (KMG-IV): sequencing the most valuable type-strain genomes for metagenomic binning, comparative biology and taxonomic classification.</title>
        <authorList>
            <person name="Goeker M."/>
        </authorList>
    </citation>
    <scope>NUCLEOTIDE SEQUENCE [LARGE SCALE GENOMIC DNA]</scope>
    <source>
        <strain evidence="11 12">DSM 28697</strain>
    </source>
</reference>
<keyword evidence="3" id="KW-0902">Two-component regulatory system</keyword>
<dbReference type="GO" id="GO:0006355">
    <property type="term" value="P:regulation of DNA-templated transcription"/>
    <property type="evidence" value="ECO:0007669"/>
    <property type="project" value="InterPro"/>
</dbReference>
<evidence type="ECO:0000256" key="4">
    <source>
        <dbReference type="ARBA" id="ARBA00023015"/>
    </source>
</evidence>
<dbReference type="SUPFAM" id="SSF46894">
    <property type="entry name" value="C-terminal effector domain of the bipartite response regulators"/>
    <property type="match status" value="1"/>
</dbReference>
<dbReference type="PANTHER" id="PTHR48111">
    <property type="entry name" value="REGULATOR OF RPOS"/>
    <property type="match status" value="1"/>
</dbReference>
<evidence type="ECO:0000256" key="3">
    <source>
        <dbReference type="ARBA" id="ARBA00023012"/>
    </source>
</evidence>
<feature type="domain" description="Response regulatory" evidence="9">
    <location>
        <begin position="5"/>
        <end position="118"/>
    </location>
</feature>
<dbReference type="SMART" id="SM00448">
    <property type="entry name" value="REC"/>
    <property type="match status" value="1"/>
</dbReference>
<keyword evidence="2 7" id="KW-0597">Phosphoprotein</keyword>
<dbReference type="CDD" id="cd00383">
    <property type="entry name" value="trans_reg_C"/>
    <property type="match status" value="1"/>
</dbReference>
<dbReference type="SMART" id="SM00862">
    <property type="entry name" value="Trans_reg_C"/>
    <property type="match status" value="1"/>
</dbReference>
<dbReference type="PROSITE" id="PS50110">
    <property type="entry name" value="RESPONSE_REGULATORY"/>
    <property type="match status" value="1"/>
</dbReference>
<evidence type="ECO:0000256" key="2">
    <source>
        <dbReference type="ARBA" id="ARBA00022553"/>
    </source>
</evidence>
<evidence type="ECO:0000313" key="12">
    <source>
        <dbReference type="Proteomes" id="UP000295632"/>
    </source>
</evidence>
<sequence>MANEKIMVVDDDIEINEILTLYLRKNGFQVISADEGPKAVELVRLEQPDLILLDVLLPGLDGFDVCREIRQLTKAPILFVSSKNDEIDKVLGLGLGADDFITKPFSPNELVARVKAHIRRNTFFNESDTVKTPKVLFAGDLEVDLLRHVCKLHNKEVSLSKKEFELLSVMIQRPDQTFTLDDLYNRVWGLESLSDTRTVMVHIHNLRKKIELDPANPNYILTVRGIGYRFNGEACTDEPTTITTASSSN</sequence>
<dbReference type="GO" id="GO:0032993">
    <property type="term" value="C:protein-DNA complex"/>
    <property type="evidence" value="ECO:0007669"/>
    <property type="project" value="TreeGrafter"/>
</dbReference>
<dbReference type="GO" id="GO:0005829">
    <property type="term" value="C:cytosol"/>
    <property type="evidence" value="ECO:0007669"/>
    <property type="project" value="TreeGrafter"/>
</dbReference>
<keyword evidence="6" id="KW-0804">Transcription</keyword>
<dbReference type="Pfam" id="PF00072">
    <property type="entry name" value="Response_reg"/>
    <property type="match status" value="1"/>
</dbReference>
<feature type="DNA-binding region" description="OmpR/PhoB-type" evidence="8">
    <location>
        <begin position="133"/>
        <end position="232"/>
    </location>
</feature>
<keyword evidence="12" id="KW-1185">Reference proteome</keyword>
<comment type="caution">
    <text evidence="11">The sequence shown here is derived from an EMBL/GenBank/DDBJ whole genome shotgun (WGS) entry which is preliminary data.</text>
</comment>
<keyword evidence="5 8" id="KW-0238">DNA-binding</keyword>
<dbReference type="GO" id="GO:0000976">
    <property type="term" value="F:transcription cis-regulatory region binding"/>
    <property type="evidence" value="ECO:0007669"/>
    <property type="project" value="TreeGrafter"/>
</dbReference>
<name>A0A4R6U2Z5_9BACI</name>
<organism evidence="11 12">
    <name type="scientific">Aureibacillus halotolerans</name>
    <dbReference type="NCBI Taxonomy" id="1508390"/>
    <lineage>
        <taxon>Bacteria</taxon>
        <taxon>Bacillati</taxon>
        <taxon>Bacillota</taxon>
        <taxon>Bacilli</taxon>
        <taxon>Bacillales</taxon>
        <taxon>Bacillaceae</taxon>
        <taxon>Aureibacillus</taxon>
    </lineage>
</organism>
<dbReference type="AlphaFoldDB" id="A0A4R6U2Z5"/>
<evidence type="ECO:0000259" key="10">
    <source>
        <dbReference type="PROSITE" id="PS51755"/>
    </source>
</evidence>
<keyword evidence="4" id="KW-0805">Transcription regulation</keyword>
<protein>
    <submittedName>
        <fullName evidence="11">DNA-binding response OmpR family regulator</fullName>
    </submittedName>
</protein>
<accession>A0A4R6U2Z5</accession>
<gene>
    <name evidence="11" type="ORF">EV213_109134</name>
</gene>
<evidence type="ECO:0000256" key="7">
    <source>
        <dbReference type="PROSITE-ProRule" id="PRU00169"/>
    </source>
</evidence>
<dbReference type="Gene3D" id="3.40.50.2300">
    <property type="match status" value="1"/>
</dbReference>
<dbReference type="Gene3D" id="1.10.10.10">
    <property type="entry name" value="Winged helix-like DNA-binding domain superfamily/Winged helix DNA-binding domain"/>
    <property type="match status" value="1"/>
</dbReference>
<dbReference type="InterPro" id="IPR016032">
    <property type="entry name" value="Sig_transdc_resp-reg_C-effctor"/>
</dbReference>
<dbReference type="InterPro" id="IPR036388">
    <property type="entry name" value="WH-like_DNA-bd_sf"/>
</dbReference>
<dbReference type="InterPro" id="IPR011006">
    <property type="entry name" value="CheY-like_superfamily"/>
</dbReference>
<dbReference type="FunFam" id="3.40.50.2300:FF:000001">
    <property type="entry name" value="DNA-binding response regulator PhoB"/>
    <property type="match status" value="1"/>
</dbReference>
<dbReference type="SUPFAM" id="SSF52172">
    <property type="entry name" value="CheY-like"/>
    <property type="match status" value="1"/>
</dbReference>
<dbReference type="Pfam" id="PF00486">
    <property type="entry name" value="Trans_reg_C"/>
    <property type="match status" value="1"/>
</dbReference>
<dbReference type="InterPro" id="IPR001867">
    <property type="entry name" value="OmpR/PhoB-type_DNA-bd"/>
</dbReference>
<evidence type="ECO:0000256" key="8">
    <source>
        <dbReference type="PROSITE-ProRule" id="PRU01091"/>
    </source>
</evidence>
<feature type="domain" description="OmpR/PhoB-type" evidence="10">
    <location>
        <begin position="133"/>
        <end position="232"/>
    </location>
</feature>
<evidence type="ECO:0000313" key="11">
    <source>
        <dbReference type="EMBL" id="TDQ38765.1"/>
    </source>
</evidence>
<comment type="subcellular location">
    <subcellularLocation>
        <location evidence="1">Cytoplasm</location>
    </subcellularLocation>
</comment>
<dbReference type="FunFam" id="1.10.10.10:FF:000018">
    <property type="entry name" value="DNA-binding response regulator ResD"/>
    <property type="match status" value="1"/>
</dbReference>
<evidence type="ECO:0000256" key="6">
    <source>
        <dbReference type="ARBA" id="ARBA00023163"/>
    </source>
</evidence>
<dbReference type="GO" id="GO:0000156">
    <property type="term" value="F:phosphorelay response regulator activity"/>
    <property type="evidence" value="ECO:0007669"/>
    <property type="project" value="TreeGrafter"/>
</dbReference>
<dbReference type="RefSeq" id="WP_133580814.1">
    <property type="nucleotide sequence ID" value="NZ_SNYJ01000009.1"/>
</dbReference>
<evidence type="ECO:0000256" key="5">
    <source>
        <dbReference type="ARBA" id="ARBA00023125"/>
    </source>
</evidence>
<dbReference type="PROSITE" id="PS51755">
    <property type="entry name" value="OMPR_PHOB"/>
    <property type="match status" value="1"/>
</dbReference>
<feature type="modified residue" description="4-aspartylphosphate" evidence="7">
    <location>
        <position position="54"/>
    </location>
</feature>
<evidence type="ECO:0000259" key="9">
    <source>
        <dbReference type="PROSITE" id="PS50110"/>
    </source>
</evidence>
<proteinExistence type="predicted"/>
<dbReference type="OrthoDB" id="9790442at2"/>
<dbReference type="PANTHER" id="PTHR48111:SF40">
    <property type="entry name" value="PHOSPHATE REGULON TRANSCRIPTIONAL REGULATORY PROTEIN PHOB"/>
    <property type="match status" value="1"/>
</dbReference>
<dbReference type="Gene3D" id="6.10.250.690">
    <property type="match status" value="1"/>
</dbReference>
<dbReference type="InterPro" id="IPR039420">
    <property type="entry name" value="WalR-like"/>
</dbReference>